<protein>
    <recommendedName>
        <fullName evidence="2">Ubiquitin Mut7-C domain-containing protein</fullName>
    </recommendedName>
</protein>
<dbReference type="AlphaFoldDB" id="A0A382Z9Z8"/>
<dbReference type="InterPro" id="IPR016155">
    <property type="entry name" value="Mopterin_synth/thiamin_S_b"/>
</dbReference>
<dbReference type="SUPFAM" id="SSF54285">
    <property type="entry name" value="MoaD/ThiS"/>
    <property type="match status" value="1"/>
</dbReference>
<evidence type="ECO:0008006" key="2">
    <source>
        <dbReference type="Google" id="ProtNLM"/>
    </source>
</evidence>
<name>A0A382Z9Z8_9ZZZZ</name>
<evidence type="ECO:0000313" key="1">
    <source>
        <dbReference type="EMBL" id="SVD92311.1"/>
    </source>
</evidence>
<dbReference type="InterPro" id="IPR012675">
    <property type="entry name" value="Beta-grasp_dom_sf"/>
</dbReference>
<dbReference type="InterPro" id="IPR003749">
    <property type="entry name" value="ThiS/MoaD-like"/>
</dbReference>
<accession>A0A382Z9Z8</accession>
<sequence length="77" mass="8462">MKIRIELLGILAELLPKESKGKGVVELGEESTVKDLLEKLGIKRKVTFALNDEHDLDEKQQLKDGDEVLVFTSVGGG</sequence>
<organism evidence="1">
    <name type="scientific">marine metagenome</name>
    <dbReference type="NCBI Taxonomy" id="408172"/>
    <lineage>
        <taxon>unclassified sequences</taxon>
        <taxon>metagenomes</taxon>
        <taxon>ecological metagenomes</taxon>
    </lineage>
</organism>
<dbReference type="EMBL" id="UINC01182221">
    <property type="protein sequence ID" value="SVD92311.1"/>
    <property type="molecule type" value="Genomic_DNA"/>
</dbReference>
<gene>
    <name evidence="1" type="ORF">METZ01_LOCUS445165</name>
</gene>
<reference evidence="1" key="1">
    <citation type="submission" date="2018-05" db="EMBL/GenBank/DDBJ databases">
        <authorList>
            <person name="Lanie J.A."/>
            <person name="Ng W.-L."/>
            <person name="Kazmierczak K.M."/>
            <person name="Andrzejewski T.M."/>
            <person name="Davidsen T.M."/>
            <person name="Wayne K.J."/>
            <person name="Tettelin H."/>
            <person name="Glass J.I."/>
            <person name="Rusch D."/>
            <person name="Podicherti R."/>
            <person name="Tsui H.-C.T."/>
            <person name="Winkler M.E."/>
        </authorList>
    </citation>
    <scope>NUCLEOTIDE SEQUENCE</scope>
</reference>
<dbReference type="Gene3D" id="3.10.20.30">
    <property type="match status" value="1"/>
</dbReference>
<dbReference type="Pfam" id="PF02597">
    <property type="entry name" value="ThiS"/>
    <property type="match status" value="1"/>
</dbReference>
<proteinExistence type="predicted"/>
<dbReference type="CDD" id="cd17040">
    <property type="entry name" value="Ubl_MoaD_like"/>
    <property type="match status" value="1"/>
</dbReference>